<keyword evidence="3" id="KW-1185">Reference proteome</keyword>
<dbReference type="Proteomes" id="UP001153269">
    <property type="component" value="Unassembled WGS sequence"/>
</dbReference>
<dbReference type="AlphaFoldDB" id="A0A9N7UKM4"/>
<name>A0A9N7UKM4_PLEPL</name>
<dbReference type="EMBL" id="CADEAL010001396">
    <property type="protein sequence ID" value="CAB1432014.1"/>
    <property type="molecule type" value="Genomic_DNA"/>
</dbReference>
<comment type="caution">
    <text evidence="2">The sequence shown here is derived from an EMBL/GenBank/DDBJ whole genome shotgun (WGS) entry which is preliminary data.</text>
</comment>
<feature type="compositionally biased region" description="Pro residues" evidence="1">
    <location>
        <begin position="94"/>
        <end position="104"/>
    </location>
</feature>
<gene>
    <name evidence="2" type="ORF">PLEPLA_LOCUS20071</name>
</gene>
<evidence type="ECO:0000313" key="2">
    <source>
        <dbReference type="EMBL" id="CAB1432014.1"/>
    </source>
</evidence>
<sequence>MVVNLLRLWGMTDVGCGRGIESEQFGVAVFDREACNLRIRYRVYQNLALTVSSSGGKRVAQRPAGSGAFVTCDLGLSPYPRGVIQNGARVQSPGPLPVIRPLPLSPVEEQNLGHK</sequence>
<proteinExistence type="predicted"/>
<reference evidence="2" key="1">
    <citation type="submission" date="2020-03" db="EMBL/GenBank/DDBJ databases">
        <authorList>
            <person name="Weist P."/>
        </authorList>
    </citation>
    <scope>NUCLEOTIDE SEQUENCE</scope>
</reference>
<evidence type="ECO:0000313" key="3">
    <source>
        <dbReference type="Proteomes" id="UP001153269"/>
    </source>
</evidence>
<feature type="non-terminal residue" evidence="2">
    <location>
        <position position="115"/>
    </location>
</feature>
<accession>A0A9N7UKM4</accession>
<evidence type="ECO:0000256" key="1">
    <source>
        <dbReference type="SAM" id="MobiDB-lite"/>
    </source>
</evidence>
<protein>
    <submittedName>
        <fullName evidence="2">Uncharacterized protein</fullName>
    </submittedName>
</protein>
<organism evidence="2 3">
    <name type="scientific">Pleuronectes platessa</name>
    <name type="common">European plaice</name>
    <dbReference type="NCBI Taxonomy" id="8262"/>
    <lineage>
        <taxon>Eukaryota</taxon>
        <taxon>Metazoa</taxon>
        <taxon>Chordata</taxon>
        <taxon>Craniata</taxon>
        <taxon>Vertebrata</taxon>
        <taxon>Euteleostomi</taxon>
        <taxon>Actinopterygii</taxon>
        <taxon>Neopterygii</taxon>
        <taxon>Teleostei</taxon>
        <taxon>Neoteleostei</taxon>
        <taxon>Acanthomorphata</taxon>
        <taxon>Carangaria</taxon>
        <taxon>Pleuronectiformes</taxon>
        <taxon>Pleuronectoidei</taxon>
        <taxon>Pleuronectidae</taxon>
        <taxon>Pleuronectes</taxon>
    </lineage>
</organism>
<feature type="region of interest" description="Disordered" evidence="1">
    <location>
        <begin position="87"/>
        <end position="115"/>
    </location>
</feature>